<evidence type="ECO:0000256" key="4">
    <source>
        <dbReference type="ARBA" id="ARBA00022723"/>
    </source>
</evidence>
<evidence type="ECO:0000256" key="10">
    <source>
        <dbReference type="RuleBase" id="RU361238"/>
    </source>
</evidence>
<evidence type="ECO:0000256" key="6">
    <source>
        <dbReference type="ARBA" id="ARBA00022801"/>
    </source>
</evidence>
<sequence length="547" mass="58605">MRTVYTTALALAIWTILTAARLHDYAECSDLARLPLPGVQAKIDFAEAVASGSNFTGNTSEPSYNIPQTDLPASCRVSFTVSTSSNSSAGAEVWLPTAWTGRYLSVGNGGFAGAVNYPDLVWGLRKGFAVMSTDTGHLSSQSDGSWLSNPQQAIDWGHRALHVTTTAAKEIVSAYYEQDIGHSYYAGCSTGGRQGLNAAQHYPDDFEGVLVGSAIPWQTHTSAWQTYVALEQYPSNASSYIPPTMWAVIHEAVLVQCDALDGITDGIIMNPARCNFQAEVLLCGMPTVNASACLNTAQLQNLKRMYRPWLTSTGELVNPGIAHSGEASFSFIMNQPQPQFGPIFYGYAVVNDSDWNWEEISVATVSLADSINPGGANAYNPDMRPFQDAGGKLIHYHGYSDPLIPTYNAPAWYDKLVDLYSEIGRGGEVPAWYRLFTVPGMGHCAGGVGAWVVDGASQGVVPAREDSAHSMLWSLVEWVEGKKNQTGGAVAAAAAPESVIGTKFVNDTPAAGVAFERPVCRWPNVAEYVGGQASSPASWRCPVAGVY</sequence>
<protein>
    <recommendedName>
        <fullName evidence="10">Carboxylic ester hydrolase</fullName>
        <ecNumber evidence="10">3.1.1.-</ecNumber>
    </recommendedName>
</protein>
<dbReference type="EMBL" id="NAJQ01000122">
    <property type="protein sequence ID" value="TKA78033.1"/>
    <property type="molecule type" value="Genomic_DNA"/>
</dbReference>
<dbReference type="OrthoDB" id="3039123at2759"/>
<dbReference type="PANTHER" id="PTHR33938">
    <property type="entry name" value="FERULOYL ESTERASE B-RELATED"/>
    <property type="match status" value="1"/>
</dbReference>
<reference evidence="11 12" key="1">
    <citation type="submission" date="2017-03" db="EMBL/GenBank/DDBJ databases">
        <title>Genomes of endolithic fungi from Antarctica.</title>
        <authorList>
            <person name="Coleine C."/>
            <person name="Masonjones S."/>
            <person name="Stajich J.E."/>
        </authorList>
    </citation>
    <scope>NUCLEOTIDE SEQUENCE [LARGE SCALE GENOMIC DNA]</scope>
    <source>
        <strain evidence="11 12">CCFEE 5184</strain>
    </source>
</reference>
<keyword evidence="3" id="KW-0119">Carbohydrate metabolism</keyword>
<dbReference type="Proteomes" id="UP000309340">
    <property type="component" value="Unassembled WGS sequence"/>
</dbReference>
<evidence type="ECO:0000313" key="11">
    <source>
        <dbReference type="EMBL" id="TKA78033.1"/>
    </source>
</evidence>
<keyword evidence="7" id="KW-0106">Calcium</keyword>
<proteinExistence type="inferred from homology"/>
<evidence type="ECO:0000256" key="1">
    <source>
        <dbReference type="ARBA" id="ARBA00006249"/>
    </source>
</evidence>
<keyword evidence="5 10" id="KW-0732">Signal</keyword>
<dbReference type="InterPro" id="IPR029058">
    <property type="entry name" value="AB_hydrolase_fold"/>
</dbReference>
<evidence type="ECO:0000256" key="7">
    <source>
        <dbReference type="ARBA" id="ARBA00022837"/>
    </source>
</evidence>
<gene>
    <name evidence="11" type="ORF">B0A55_02117</name>
</gene>
<keyword evidence="6 10" id="KW-0378">Hydrolase</keyword>
<keyword evidence="3" id="KW-0624">Polysaccharide degradation</keyword>
<dbReference type="SUPFAM" id="SSF53474">
    <property type="entry name" value="alpha/beta-Hydrolases"/>
    <property type="match status" value="2"/>
</dbReference>
<feature type="signal peptide" evidence="10">
    <location>
        <begin position="1"/>
        <end position="19"/>
    </location>
</feature>
<evidence type="ECO:0000256" key="2">
    <source>
        <dbReference type="ARBA" id="ARBA00022487"/>
    </source>
</evidence>
<dbReference type="Pfam" id="PF07519">
    <property type="entry name" value="Tannase"/>
    <property type="match status" value="1"/>
</dbReference>
<keyword evidence="3" id="KW-0858">Xylan degradation</keyword>
<keyword evidence="12" id="KW-1185">Reference proteome</keyword>
<evidence type="ECO:0000256" key="5">
    <source>
        <dbReference type="ARBA" id="ARBA00022729"/>
    </source>
</evidence>
<dbReference type="EC" id="3.1.1.-" evidence="10"/>
<comment type="caution">
    <text evidence="11">The sequence shown here is derived from an EMBL/GenBank/DDBJ whole genome shotgun (WGS) entry which is preliminary data.</text>
</comment>
<dbReference type="GO" id="GO:0045493">
    <property type="term" value="P:xylan catabolic process"/>
    <property type="evidence" value="ECO:0007669"/>
    <property type="project" value="UniProtKB-KW"/>
</dbReference>
<evidence type="ECO:0000256" key="9">
    <source>
        <dbReference type="ARBA" id="ARBA00034075"/>
    </source>
</evidence>
<keyword evidence="2" id="KW-0719">Serine esterase</keyword>
<dbReference type="PANTHER" id="PTHR33938:SF15">
    <property type="entry name" value="FERULOYL ESTERASE B-RELATED"/>
    <property type="match status" value="1"/>
</dbReference>
<evidence type="ECO:0000256" key="8">
    <source>
        <dbReference type="ARBA" id="ARBA00023157"/>
    </source>
</evidence>
<evidence type="ECO:0000256" key="3">
    <source>
        <dbReference type="ARBA" id="ARBA00022651"/>
    </source>
</evidence>
<dbReference type="Gene3D" id="3.40.50.1820">
    <property type="entry name" value="alpha/beta hydrolase"/>
    <property type="match status" value="1"/>
</dbReference>
<evidence type="ECO:0000313" key="12">
    <source>
        <dbReference type="Proteomes" id="UP000309340"/>
    </source>
</evidence>
<organism evidence="11 12">
    <name type="scientific">Friedmanniomyces simplex</name>
    <dbReference type="NCBI Taxonomy" id="329884"/>
    <lineage>
        <taxon>Eukaryota</taxon>
        <taxon>Fungi</taxon>
        <taxon>Dikarya</taxon>
        <taxon>Ascomycota</taxon>
        <taxon>Pezizomycotina</taxon>
        <taxon>Dothideomycetes</taxon>
        <taxon>Dothideomycetidae</taxon>
        <taxon>Mycosphaerellales</taxon>
        <taxon>Teratosphaeriaceae</taxon>
        <taxon>Friedmanniomyces</taxon>
    </lineage>
</organism>
<keyword evidence="8" id="KW-1015">Disulfide bond</keyword>
<name>A0A4U0XRK6_9PEZI</name>
<dbReference type="GO" id="GO:0030600">
    <property type="term" value="F:feruloyl esterase activity"/>
    <property type="evidence" value="ECO:0007669"/>
    <property type="project" value="UniProtKB-EC"/>
</dbReference>
<keyword evidence="4" id="KW-0479">Metal-binding</keyword>
<dbReference type="GO" id="GO:0046872">
    <property type="term" value="F:metal ion binding"/>
    <property type="evidence" value="ECO:0007669"/>
    <property type="project" value="UniProtKB-KW"/>
</dbReference>
<dbReference type="AlphaFoldDB" id="A0A4U0XRK6"/>
<accession>A0A4U0XRK6</accession>
<dbReference type="InterPro" id="IPR011118">
    <property type="entry name" value="Tannase/feruloyl_esterase"/>
</dbReference>
<comment type="catalytic activity">
    <reaction evidence="9">
        <text>feruloyl-polysaccharide + H2O = ferulate + polysaccharide.</text>
        <dbReference type="EC" id="3.1.1.73"/>
    </reaction>
</comment>
<comment type="similarity">
    <text evidence="1 10">Belongs to the tannase family.</text>
</comment>
<feature type="chain" id="PRO_5021038807" description="Carboxylic ester hydrolase" evidence="10">
    <location>
        <begin position="20"/>
        <end position="547"/>
    </location>
</feature>